<dbReference type="PATRIC" id="fig|1129794.4.peg.1916"/>
<evidence type="ECO:0000313" key="3">
    <source>
        <dbReference type="Proteomes" id="UP000011864"/>
    </source>
</evidence>
<proteinExistence type="predicted"/>
<sequence length="61" mass="7059">MVNKFKITIRISQGLHDLNTSFREFATESVIKKMTDTNVEHNATSCPSRQSSHSNYSQWQQ</sequence>
<dbReference type="EMBL" id="CP003837">
    <property type="protein sequence ID" value="AGH44044.1"/>
    <property type="molecule type" value="Genomic_DNA"/>
</dbReference>
<evidence type="ECO:0000313" key="2">
    <source>
        <dbReference type="EMBL" id="AGH44044.1"/>
    </source>
</evidence>
<organism evidence="2 3">
    <name type="scientific">Paraglaciecola psychrophila 170</name>
    <dbReference type="NCBI Taxonomy" id="1129794"/>
    <lineage>
        <taxon>Bacteria</taxon>
        <taxon>Pseudomonadati</taxon>
        <taxon>Pseudomonadota</taxon>
        <taxon>Gammaproteobacteria</taxon>
        <taxon>Alteromonadales</taxon>
        <taxon>Alteromonadaceae</taxon>
        <taxon>Paraglaciecola</taxon>
    </lineage>
</organism>
<evidence type="ECO:0000256" key="1">
    <source>
        <dbReference type="SAM" id="MobiDB-lite"/>
    </source>
</evidence>
<reference evidence="2 3" key="1">
    <citation type="journal article" date="2013" name="Genome Announc.">
        <title>Complete Genome Sequence of Glaciecola psychrophila Strain 170T.</title>
        <authorList>
            <person name="Yin J."/>
            <person name="Chen J."/>
            <person name="Liu G."/>
            <person name="Yu Y."/>
            <person name="Song L."/>
            <person name="Wang X."/>
            <person name="Qu X."/>
        </authorList>
    </citation>
    <scope>NUCLEOTIDE SEQUENCE [LARGE SCALE GENOMIC DNA]</scope>
    <source>
        <strain evidence="2 3">170</strain>
    </source>
</reference>
<dbReference type="KEGG" id="gps:C427_1935"/>
<name>M4RPC6_9ALTE</name>
<dbReference type="Proteomes" id="UP000011864">
    <property type="component" value="Chromosome"/>
</dbReference>
<dbReference type="HOGENOM" id="CLU_2918522_0_0_6"/>
<feature type="region of interest" description="Disordered" evidence="1">
    <location>
        <begin position="41"/>
        <end position="61"/>
    </location>
</feature>
<gene>
    <name evidence="2" type="ORF">C427_1935</name>
</gene>
<dbReference type="AlphaFoldDB" id="M4RPC6"/>
<dbReference type="STRING" id="1129794.C427_1935"/>
<accession>M4RPC6</accession>
<protein>
    <submittedName>
        <fullName evidence="2">Uncharacterized protein</fullName>
    </submittedName>
</protein>
<keyword evidence="3" id="KW-1185">Reference proteome</keyword>